<evidence type="ECO:0000256" key="4">
    <source>
        <dbReference type="ARBA" id="ARBA00023286"/>
    </source>
</evidence>
<keyword evidence="4" id="KW-0813">Transport</keyword>
<evidence type="ECO:0000313" key="9">
    <source>
        <dbReference type="Proteomes" id="UP001281410"/>
    </source>
</evidence>
<keyword evidence="4" id="KW-1071">Ligand-gated ion channel</keyword>
<organism evidence="8 9">
    <name type="scientific">Dipteronia sinensis</name>
    <dbReference type="NCBI Taxonomy" id="43782"/>
    <lineage>
        <taxon>Eukaryota</taxon>
        <taxon>Viridiplantae</taxon>
        <taxon>Streptophyta</taxon>
        <taxon>Embryophyta</taxon>
        <taxon>Tracheophyta</taxon>
        <taxon>Spermatophyta</taxon>
        <taxon>Magnoliopsida</taxon>
        <taxon>eudicotyledons</taxon>
        <taxon>Gunneridae</taxon>
        <taxon>Pentapetalae</taxon>
        <taxon>rosids</taxon>
        <taxon>malvids</taxon>
        <taxon>Sapindales</taxon>
        <taxon>Sapindaceae</taxon>
        <taxon>Hippocastanoideae</taxon>
        <taxon>Acereae</taxon>
        <taxon>Dipteronia</taxon>
    </lineage>
</organism>
<evidence type="ECO:0000313" key="8">
    <source>
        <dbReference type="EMBL" id="KAK3219059.1"/>
    </source>
</evidence>
<sequence>MHYGEGSGYSLVKRACAVVWKLWPYHIFDLLAILPLPQVVIIIIIATMRGSKFLIAMNLLKYFVFFQYVPRVIRIYPLFRKATRTLGIFAEASWSKAAFNFLLYMVFGALWYILAIEREIECWKNACKSHTGCRHDSIDCQKSSENHVFFNDFCSTETHNTNIYDFGIFRDTVRSGIVGNRNFLKKVMYCFRWGLQSLRFVYDINRELLFRTKPCNKYRCLGKHLYNFHYCLQRADIYVQVETIRSEEMKLKLRDIERWMPFKKLPVRLQEEVKRYQQHVWRETKGVDVENLLNNLPKDLRRDIMRHLCLHMLKKVSIFEIMDEQYLNEMCDRLKPVLHRHGSYIIRKGDKIEGMHFITGGRVRSKIGFFYCVPVEFCGEELALWALDSRSSSNPPVSIRSVEACTDVEGFALMADDVKCVVSSFMQNLTNAEQLCHVFKQTWAAYAIQAAWHSFSENKHKKSLSSSTSTINSSRFAATVIHAIRHNAAAKYSNTVAEGTNHASPEACGA</sequence>
<keyword evidence="6" id="KW-0472">Membrane</keyword>
<protein>
    <recommendedName>
        <fullName evidence="7">Cyclic nucleotide-binding domain-containing protein</fullName>
    </recommendedName>
</protein>
<evidence type="ECO:0000256" key="5">
    <source>
        <dbReference type="ARBA" id="ARBA00023303"/>
    </source>
</evidence>
<evidence type="ECO:0000256" key="3">
    <source>
        <dbReference type="ARBA" id="ARBA00022992"/>
    </source>
</evidence>
<dbReference type="EMBL" id="JANJYJ010000004">
    <property type="protein sequence ID" value="KAK3219059.1"/>
    <property type="molecule type" value="Genomic_DNA"/>
</dbReference>
<dbReference type="GO" id="GO:0030553">
    <property type="term" value="F:cGMP binding"/>
    <property type="evidence" value="ECO:0007669"/>
    <property type="project" value="UniProtKB-KW"/>
</dbReference>
<proteinExistence type="predicted"/>
<dbReference type="GO" id="GO:0034220">
    <property type="term" value="P:monoatomic ion transmembrane transport"/>
    <property type="evidence" value="ECO:0007669"/>
    <property type="project" value="UniProtKB-KW"/>
</dbReference>
<dbReference type="AlphaFoldDB" id="A0AAE0AKF2"/>
<dbReference type="GO" id="GO:0016020">
    <property type="term" value="C:membrane"/>
    <property type="evidence" value="ECO:0007669"/>
    <property type="project" value="UniProtKB-SubCell"/>
</dbReference>
<dbReference type="InterPro" id="IPR014710">
    <property type="entry name" value="RmlC-like_jellyroll"/>
</dbReference>
<dbReference type="Proteomes" id="UP001281410">
    <property type="component" value="Unassembled WGS sequence"/>
</dbReference>
<dbReference type="SUPFAM" id="SSF51206">
    <property type="entry name" value="cAMP-binding domain-like"/>
    <property type="match status" value="1"/>
</dbReference>
<feature type="transmembrane region" description="Helical" evidence="6">
    <location>
        <begin position="27"/>
        <end position="47"/>
    </location>
</feature>
<feature type="domain" description="Cyclic nucleotide-binding" evidence="7">
    <location>
        <begin position="318"/>
        <end position="364"/>
    </location>
</feature>
<dbReference type="InterPro" id="IPR018490">
    <property type="entry name" value="cNMP-bd_dom_sf"/>
</dbReference>
<dbReference type="PANTHER" id="PTHR45651:SF5">
    <property type="entry name" value="CYCLIC NUCLEOTIDE-GATED ION CHANNEL 1"/>
    <property type="match status" value="1"/>
</dbReference>
<dbReference type="PANTHER" id="PTHR45651">
    <property type="entry name" value="CYCLIC NUCLEOTIDE-GATED ION CHANNEL 15-RELATED-RELATED"/>
    <property type="match status" value="1"/>
</dbReference>
<keyword evidence="6" id="KW-0812">Transmembrane</keyword>
<evidence type="ECO:0000256" key="1">
    <source>
        <dbReference type="ARBA" id="ARBA00022535"/>
    </source>
</evidence>
<dbReference type="CDD" id="cd00038">
    <property type="entry name" value="CAP_ED"/>
    <property type="match status" value="1"/>
</dbReference>
<gene>
    <name evidence="8" type="ORF">Dsin_013029</name>
</gene>
<keyword evidence="6" id="KW-1133">Transmembrane helix</keyword>
<dbReference type="Gene3D" id="1.10.287.630">
    <property type="entry name" value="Helix hairpin bin"/>
    <property type="match status" value="1"/>
</dbReference>
<dbReference type="Gene3D" id="2.60.120.10">
    <property type="entry name" value="Jelly Rolls"/>
    <property type="match status" value="1"/>
</dbReference>
<keyword evidence="4" id="KW-0406">Ion transport</keyword>
<dbReference type="GO" id="GO:0030552">
    <property type="term" value="F:cAMP binding"/>
    <property type="evidence" value="ECO:0007669"/>
    <property type="project" value="UniProtKB-KW"/>
</dbReference>
<keyword evidence="9" id="KW-1185">Reference proteome</keyword>
<dbReference type="InterPro" id="IPR000595">
    <property type="entry name" value="cNMP-bd_dom"/>
</dbReference>
<evidence type="ECO:0000256" key="2">
    <source>
        <dbReference type="ARBA" id="ARBA00022860"/>
    </source>
</evidence>
<keyword evidence="5" id="KW-0407">Ion channel</keyword>
<dbReference type="PROSITE" id="PS50042">
    <property type="entry name" value="CNMP_BINDING_3"/>
    <property type="match status" value="1"/>
</dbReference>
<reference evidence="8" key="1">
    <citation type="journal article" date="2023" name="Plant J.">
        <title>Genome sequences and population genomics provide insights into the demographic history, inbreeding, and mutation load of two 'living fossil' tree species of Dipteronia.</title>
        <authorList>
            <person name="Feng Y."/>
            <person name="Comes H.P."/>
            <person name="Chen J."/>
            <person name="Zhu S."/>
            <person name="Lu R."/>
            <person name="Zhang X."/>
            <person name="Li P."/>
            <person name="Qiu J."/>
            <person name="Olsen K.M."/>
            <person name="Qiu Y."/>
        </authorList>
    </citation>
    <scope>NUCLEOTIDE SEQUENCE</scope>
    <source>
        <strain evidence="8">NBL</strain>
    </source>
</reference>
<name>A0AAE0AKF2_9ROSI</name>
<feature type="transmembrane region" description="Helical" evidence="6">
    <location>
        <begin position="59"/>
        <end position="77"/>
    </location>
</feature>
<keyword evidence="1" id="KW-0140">cGMP</keyword>
<keyword evidence="3" id="KW-0547">Nucleotide-binding</keyword>
<dbReference type="SUPFAM" id="SSF81324">
    <property type="entry name" value="Voltage-gated potassium channels"/>
    <property type="match status" value="1"/>
</dbReference>
<evidence type="ECO:0000259" key="7">
    <source>
        <dbReference type="PROSITE" id="PS50042"/>
    </source>
</evidence>
<keyword evidence="3" id="KW-0142">cGMP-binding</keyword>
<keyword evidence="2" id="KW-0112">Calmodulin-binding</keyword>
<evidence type="ECO:0000256" key="6">
    <source>
        <dbReference type="SAM" id="Phobius"/>
    </source>
</evidence>
<dbReference type="GO" id="GO:0005516">
    <property type="term" value="F:calmodulin binding"/>
    <property type="evidence" value="ECO:0007669"/>
    <property type="project" value="UniProtKB-KW"/>
</dbReference>
<accession>A0AAE0AKF2</accession>
<comment type="caution">
    <text evidence="8">The sequence shown here is derived from an EMBL/GenBank/DDBJ whole genome shotgun (WGS) entry which is preliminary data.</text>
</comment>
<feature type="transmembrane region" description="Helical" evidence="6">
    <location>
        <begin position="97"/>
        <end position="115"/>
    </location>
</feature>